<evidence type="ECO:0000313" key="14">
    <source>
        <dbReference type="EMBL" id="VFV19759.1"/>
    </source>
</evidence>
<proteinExistence type="predicted"/>
<dbReference type="EMBL" id="CAAGRJ010001683">
    <property type="protein sequence ID" value="VFV19759.1"/>
    <property type="molecule type" value="Genomic_DNA"/>
</dbReference>
<evidence type="ECO:0000256" key="3">
    <source>
        <dbReference type="ARBA" id="ARBA00022538"/>
    </source>
</evidence>
<organism evidence="14 15">
    <name type="scientific">Lynx pardinus</name>
    <name type="common">Iberian lynx</name>
    <name type="synonym">Felis pardina</name>
    <dbReference type="NCBI Taxonomy" id="191816"/>
    <lineage>
        <taxon>Eukaryota</taxon>
        <taxon>Metazoa</taxon>
        <taxon>Chordata</taxon>
        <taxon>Craniata</taxon>
        <taxon>Vertebrata</taxon>
        <taxon>Euteleostomi</taxon>
        <taxon>Mammalia</taxon>
        <taxon>Eutheria</taxon>
        <taxon>Laurasiatheria</taxon>
        <taxon>Carnivora</taxon>
        <taxon>Feliformia</taxon>
        <taxon>Felidae</taxon>
        <taxon>Felinae</taxon>
        <taxon>Lynx</taxon>
    </lineage>
</organism>
<feature type="domain" description="Ion transport" evidence="13">
    <location>
        <begin position="51"/>
        <end position="175"/>
    </location>
</feature>
<evidence type="ECO:0000256" key="2">
    <source>
        <dbReference type="ARBA" id="ARBA00022448"/>
    </source>
</evidence>
<evidence type="ECO:0000256" key="4">
    <source>
        <dbReference type="ARBA" id="ARBA00022692"/>
    </source>
</evidence>
<accession>A0A485MH82</accession>
<dbReference type="PANTHER" id="PTHR11537:SF39">
    <property type="entry name" value="POTASSIUM VOLTAGE-GATED CHANNEL SUBFAMILY S MEMBER 3"/>
    <property type="match status" value="1"/>
</dbReference>
<protein>
    <submittedName>
        <fullName evidence="14">Potassium voltage-gated channel subfamily s member</fullName>
    </submittedName>
</protein>
<keyword evidence="9" id="KW-0406">Ion transport</keyword>
<dbReference type="GO" id="GO:0008076">
    <property type="term" value="C:voltage-gated potassium channel complex"/>
    <property type="evidence" value="ECO:0007669"/>
    <property type="project" value="InterPro"/>
</dbReference>
<reference evidence="14 15" key="1">
    <citation type="submission" date="2019-01" db="EMBL/GenBank/DDBJ databases">
        <authorList>
            <person name="Alioto T."/>
            <person name="Alioto T."/>
        </authorList>
    </citation>
    <scope>NUCLEOTIDE SEQUENCE [LARGE SCALE GENOMIC DNA]</scope>
</reference>
<keyword evidence="7" id="KW-0630">Potassium</keyword>
<keyword evidence="15" id="KW-1185">Reference proteome</keyword>
<evidence type="ECO:0000256" key="12">
    <source>
        <dbReference type="SAM" id="Phobius"/>
    </source>
</evidence>
<dbReference type="InterPro" id="IPR028325">
    <property type="entry name" value="VG_K_chnl"/>
</dbReference>
<evidence type="ECO:0000256" key="1">
    <source>
        <dbReference type="ARBA" id="ARBA00004141"/>
    </source>
</evidence>
<feature type="transmembrane region" description="Helical" evidence="12">
    <location>
        <begin position="85"/>
        <end position="108"/>
    </location>
</feature>
<name>A0A485MH82_LYNPA</name>
<evidence type="ECO:0000259" key="13">
    <source>
        <dbReference type="Pfam" id="PF00520"/>
    </source>
</evidence>
<dbReference type="Pfam" id="PF00520">
    <property type="entry name" value="Ion_trans"/>
    <property type="match status" value="1"/>
</dbReference>
<dbReference type="GO" id="GO:0001508">
    <property type="term" value="P:action potential"/>
    <property type="evidence" value="ECO:0007669"/>
    <property type="project" value="TreeGrafter"/>
</dbReference>
<dbReference type="GO" id="GO:0005249">
    <property type="term" value="F:voltage-gated potassium channel activity"/>
    <property type="evidence" value="ECO:0007669"/>
    <property type="project" value="InterPro"/>
</dbReference>
<evidence type="ECO:0000256" key="10">
    <source>
        <dbReference type="ARBA" id="ARBA00023136"/>
    </source>
</evidence>
<gene>
    <name evidence="14" type="ORF">LYPA_23C003270</name>
</gene>
<keyword evidence="5" id="KW-0631">Potassium channel</keyword>
<evidence type="ECO:0000256" key="7">
    <source>
        <dbReference type="ARBA" id="ARBA00022958"/>
    </source>
</evidence>
<dbReference type="Gene3D" id="1.20.120.350">
    <property type="entry name" value="Voltage-gated potassium channels. Chain C"/>
    <property type="match status" value="1"/>
</dbReference>
<keyword evidence="11" id="KW-0407">Ion channel</keyword>
<keyword evidence="8 12" id="KW-1133">Transmembrane helix</keyword>
<feature type="transmembrane region" description="Helical" evidence="12">
    <location>
        <begin position="50"/>
        <end position="73"/>
    </location>
</feature>
<dbReference type="PANTHER" id="PTHR11537">
    <property type="entry name" value="VOLTAGE-GATED POTASSIUM CHANNEL"/>
    <property type="match status" value="1"/>
</dbReference>
<evidence type="ECO:0000256" key="8">
    <source>
        <dbReference type="ARBA" id="ARBA00022989"/>
    </source>
</evidence>
<keyword evidence="2" id="KW-0813">Transport</keyword>
<evidence type="ECO:0000256" key="5">
    <source>
        <dbReference type="ARBA" id="ARBA00022826"/>
    </source>
</evidence>
<keyword evidence="3" id="KW-0633">Potassium transport</keyword>
<evidence type="ECO:0000313" key="15">
    <source>
        <dbReference type="Proteomes" id="UP000386466"/>
    </source>
</evidence>
<dbReference type="Proteomes" id="UP000386466">
    <property type="component" value="Unassembled WGS sequence"/>
</dbReference>
<evidence type="ECO:0000256" key="9">
    <source>
        <dbReference type="ARBA" id="ARBA00023065"/>
    </source>
</evidence>
<keyword evidence="6" id="KW-0851">Voltage-gated channel</keyword>
<dbReference type="InterPro" id="IPR027359">
    <property type="entry name" value="Volt_channel_dom_sf"/>
</dbReference>
<dbReference type="SUPFAM" id="SSF81324">
    <property type="entry name" value="Voltage-gated potassium channels"/>
    <property type="match status" value="1"/>
</dbReference>
<keyword evidence="10 12" id="KW-0472">Membrane</keyword>
<evidence type="ECO:0000256" key="6">
    <source>
        <dbReference type="ARBA" id="ARBA00022882"/>
    </source>
</evidence>
<keyword evidence="4 12" id="KW-0812">Transmembrane</keyword>
<evidence type="ECO:0000256" key="11">
    <source>
        <dbReference type="ARBA" id="ARBA00023303"/>
    </source>
</evidence>
<dbReference type="PRINTS" id="PR00169">
    <property type="entry name" value="KCHANNEL"/>
</dbReference>
<sequence>MKSNDVSTGSSEDFSLRRSWRSLISCNLVNYRRRSGFEWKIQPTACLPSSLIAITSLSVVLASVVAMCVHSISEFQNEDGEVDDPVLEGLEIACITWFTCKLAIWLLVSPFQKKFWKNPLNIIDFIFIIPFYATLTVDTKEEESEDIENMGMVVQIFRLIRIFQILKLAQHSVGLCSLDIT</sequence>
<dbReference type="AlphaFoldDB" id="A0A485MH82"/>
<dbReference type="InterPro" id="IPR005821">
    <property type="entry name" value="Ion_trans_dom"/>
</dbReference>
<comment type="subcellular location">
    <subcellularLocation>
        <location evidence="1">Membrane</location>
        <topology evidence="1">Multi-pass membrane protein</topology>
    </subcellularLocation>
</comment>